<evidence type="ECO:0000313" key="1">
    <source>
        <dbReference type="EMBL" id="MBW4565579.1"/>
    </source>
</evidence>
<name>A0A951UJS3_9NOST</name>
<comment type="caution">
    <text evidence="1">The sequence shown here is derived from an EMBL/GenBank/DDBJ whole genome shotgun (WGS) entry which is preliminary data.</text>
</comment>
<dbReference type="EMBL" id="JAHHHN010000041">
    <property type="protein sequence ID" value="MBW4565579.1"/>
    <property type="molecule type" value="Genomic_DNA"/>
</dbReference>
<dbReference type="AlphaFoldDB" id="A0A951UJS3"/>
<dbReference type="Proteomes" id="UP000715781">
    <property type="component" value="Unassembled WGS sequence"/>
</dbReference>
<reference evidence="1" key="2">
    <citation type="journal article" date="2022" name="Microbiol. Resour. Announc.">
        <title>Metagenome Sequencing to Explore Phylogenomics of Terrestrial Cyanobacteria.</title>
        <authorList>
            <person name="Ward R.D."/>
            <person name="Stajich J.E."/>
            <person name="Johansen J.R."/>
            <person name="Huntemann M."/>
            <person name="Clum A."/>
            <person name="Foster B."/>
            <person name="Foster B."/>
            <person name="Roux S."/>
            <person name="Palaniappan K."/>
            <person name="Varghese N."/>
            <person name="Mukherjee S."/>
            <person name="Reddy T.B.K."/>
            <person name="Daum C."/>
            <person name="Copeland A."/>
            <person name="Chen I.A."/>
            <person name="Ivanova N.N."/>
            <person name="Kyrpides N.C."/>
            <person name="Shapiro N."/>
            <person name="Eloe-Fadrosh E.A."/>
            <person name="Pietrasiak N."/>
        </authorList>
    </citation>
    <scope>NUCLEOTIDE SEQUENCE</scope>
    <source>
        <strain evidence="1">JT2-VF2</strain>
    </source>
</reference>
<sequence>MAIIQIASNTTIRISDNLYFRQFKIKSAYHNIIIPRLHRRSPPHHMTG</sequence>
<gene>
    <name evidence="1" type="ORF">KME32_31755</name>
</gene>
<evidence type="ECO:0000313" key="2">
    <source>
        <dbReference type="Proteomes" id="UP000715781"/>
    </source>
</evidence>
<accession>A0A951UJS3</accession>
<proteinExistence type="predicted"/>
<protein>
    <submittedName>
        <fullName evidence="1">Uncharacterized protein</fullName>
    </submittedName>
</protein>
<organism evidence="1 2">
    <name type="scientific">Mojavia pulchra JT2-VF2</name>
    <dbReference type="NCBI Taxonomy" id="287848"/>
    <lineage>
        <taxon>Bacteria</taxon>
        <taxon>Bacillati</taxon>
        <taxon>Cyanobacteriota</taxon>
        <taxon>Cyanophyceae</taxon>
        <taxon>Nostocales</taxon>
        <taxon>Nostocaceae</taxon>
    </lineage>
</organism>
<reference evidence="1" key="1">
    <citation type="submission" date="2021-05" db="EMBL/GenBank/DDBJ databases">
        <authorList>
            <person name="Pietrasiak N."/>
            <person name="Ward R."/>
            <person name="Stajich J.E."/>
            <person name="Kurbessoian T."/>
        </authorList>
    </citation>
    <scope>NUCLEOTIDE SEQUENCE</scope>
    <source>
        <strain evidence="1">JT2-VF2</strain>
    </source>
</reference>